<comment type="similarity">
    <text evidence="1">Belongs to the Gfa family.</text>
</comment>
<reference evidence="6 7" key="1">
    <citation type="submission" date="2020-08" db="EMBL/GenBank/DDBJ databases">
        <title>Genomic Encyclopedia of Type Strains, Phase IV (KMG-IV): sequencing the most valuable type-strain genomes for metagenomic binning, comparative biology and taxonomic classification.</title>
        <authorList>
            <person name="Goeker M."/>
        </authorList>
    </citation>
    <scope>NUCLEOTIDE SEQUENCE [LARGE SCALE GENOMIC DNA]</scope>
    <source>
        <strain evidence="6 7">DSM 7051</strain>
    </source>
</reference>
<dbReference type="PROSITE" id="PS51891">
    <property type="entry name" value="CENP_V_GFA"/>
    <property type="match status" value="1"/>
</dbReference>
<evidence type="ECO:0000256" key="1">
    <source>
        <dbReference type="ARBA" id="ARBA00005495"/>
    </source>
</evidence>
<evidence type="ECO:0000256" key="2">
    <source>
        <dbReference type="ARBA" id="ARBA00022723"/>
    </source>
</evidence>
<keyword evidence="7" id="KW-1185">Reference proteome</keyword>
<evidence type="ECO:0000256" key="4">
    <source>
        <dbReference type="ARBA" id="ARBA00023239"/>
    </source>
</evidence>
<dbReference type="Proteomes" id="UP000536262">
    <property type="component" value="Unassembled WGS sequence"/>
</dbReference>
<dbReference type="InterPro" id="IPR006913">
    <property type="entry name" value="CENP-V/GFA"/>
</dbReference>
<gene>
    <name evidence="6" type="ORF">GGR00_001951</name>
</gene>
<dbReference type="RefSeq" id="WP_184699322.1">
    <property type="nucleotide sequence ID" value="NZ_BAABEG010000001.1"/>
</dbReference>
<protein>
    <recommendedName>
        <fullName evidence="5">CENP-V/GFA domain-containing protein</fullName>
    </recommendedName>
</protein>
<sequence length="134" mass="14489">MKIEGGCHCGAITYTAEVDPGKTAICHCTDCQKLTGTAFRVTVPVAEDKIAFSGTPRIYVKTGESGNKRAQGFCGDCGSHLFATSVGDGPKVYGLRTGTANQRDELVPRRQVWHRSALHWLPAFDGMETVEKQS</sequence>
<accession>A0A7X0KKM7</accession>
<keyword evidence="3" id="KW-0862">Zinc</keyword>
<evidence type="ECO:0000313" key="6">
    <source>
        <dbReference type="EMBL" id="MBB6354177.1"/>
    </source>
</evidence>
<organism evidence="6 7">
    <name type="scientific">Aminobacter aganoensis</name>
    <dbReference type="NCBI Taxonomy" id="83264"/>
    <lineage>
        <taxon>Bacteria</taxon>
        <taxon>Pseudomonadati</taxon>
        <taxon>Pseudomonadota</taxon>
        <taxon>Alphaproteobacteria</taxon>
        <taxon>Hyphomicrobiales</taxon>
        <taxon>Phyllobacteriaceae</taxon>
        <taxon>Aminobacter</taxon>
    </lineage>
</organism>
<keyword evidence="4" id="KW-0456">Lyase</keyword>
<feature type="domain" description="CENP-V/GFA" evidence="5">
    <location>
        <begin position="3"/>
        <end position="114"/>
    </location>
</feature>
<evidence type="ECO:0000313" key="7">
    <source>
        <dbReference type="Proteomes" id="UP000536262"/>
    </source>
</evidence>
<dbReference type="PANTHER" id="PTHR33337:SF40">
    <property type="entry name" value="CENP-V_GFA DOMAIN-CONTAINING PROTEIN-RELATED"/>
    <property type="match status" value="1"/>
</dbReference>
<comment type="caution">
    <text evidence="6">The sequence shown here is derived from an EMBL/GenBank/DDBJ whole genome shotgun (WGS) entry which is preliminary data.</text>
</comment>
<dbReference type="SUPFAM" id="SSF51316">
    <property type="entry name" value="Mss4-like"/>
    <property type="match status" value="1"/>
</dbReference>
<dbReference type="Gene3D" id="3.90.1590.10">
    <property type="entry name" value="glutathione-dependent formaldehyde- activating enzyme (gfa)"/>
    <property type="match status" value="1"/>
</dbReference>
<proteinExistence type="inferred from homology"/>
<name>A0A7X0KKM7_9HYPH</name>
<evidence type="ECO:0000259" key="5">
    <source>
        <dbReference type="PROSITE" id="PS51891"/>
    </source>
</evidence>
<dbReference type="GO" id="GO:0046872">
    <property type="term" value="F:metal ion binding"/>
    <property type="evidence" value="ECO:0007669"/>
    <property type="project" value="UniProtKB-KW"/>
</dbReference>
<keyword evidence="2" id="KW-0479">Metal-binding</keyword>
<dbReference type="Pfam" id="PF04828">
    <property type="entry name" value="GFA"/>
    <property type="match status" value="1"/>
</dbReference>
<dbReference type="GO" id="GO:0016846">
    <property type="term" value="F:carbon-sulfur lyase activity"/>
    <property type="evidence" value="ECO:0007669"/>
    <property type="project" value="InterPro"/>
</dbReference>
<evidence type="ECO:0000256" key="3">
    <source>
        <dbReference type="ARBA" id="ARBA00022833"/>
    </source>
</evidence>
<dbReference type="AlphaFoldDB" id="A0A7X0KKM7"/>
<dbReference type="InterPro" id="IPR011057">
    <property type="entry name" value="Mss4-like_sf"/>
</dbReference>
<dbReference type="EMBL" id="JACHOU010000003">
    <property type="protein sequence ID" value="MBB6354177.1"/>
    <property type="molecule type" value="Genomic_DNA"/>
</dbReference>
<dbReference type="PANTHER" id="PTHR33337">
    <property type="entry name" value="GFA DOMAIN-CONTAINING PROTEIN"/>
    <property type="match status" value="1"/>
</dbReference>